<dbReference type="Proteomes" id="UP000694701">
    <property type="component" value="Unplaced"/>
</dbReference>
<sequence>MTCDLRSFITASLLFIQNRTGPLMIALQYNDLFDLDSISASTNTEDALPKGRAVAFVKAVQTVNERLVEQNKSESLLFEVILIAKECSEEIKMKIVESVKYYGLEIGKFFFFKKEELINTLQSNKVKLFLSTDRDDVCEALHTGIPAALLYEQSDDHVLSQLKVIFSGDVIGFSEDSLDSLSDFGFSETQIETLKAAKICMKEFAVLIGQMKRRFGQENSPLCICVLTAWGSTNVCVSALKTLREWGLDVDEAFCLAGAPCSPILAVIKPHIIWDGGLHNMRDLSAHS</sequence>
<name>A0A8C2GEE3_CYPCA</name>
<dbReference type="GO" id="GO:0008253">
    <property type="term" value="F:5'-nucleotidase activity"/>
    <property type="evidence" value="ECO:0007669"/>
    <property type="project" value="InterPro"/>
</dbReference>
<gene>
    <name evidence="1" type="primary">LOC109050772</name>
</gene>
<evidence type="ECO:0000313" key="1">
    <source>
        <dbReference type="Ensembl" id="ENSCCRP00020069367.1"/>
    </source>
</evidence>
<dbReference type="GO" id="GO:0000166">
    <property type="term" value="F:nucleotide binding"/>
    <property type="evidence" value="ECO:0007669"/>
    <property type="project" value="InterPro"/>
</dbReference>
<dbReference type="GO" id="GO:0046085">
    <property type="term" value="P:adenosine metabolic process"/>
    <property type="evidence" value="ECO:0007669"/>
    <property type="project" value="TreeGrafter"/>
</dbReference>
<proteinExistence type="predicted"/>
<dbReference type="AlphaFoldDB" id="A0A8C2GEE3"/>
<accession>A0A8C2GEE3</accession>
<dbReference type="InterPro" id="IPR010394">
    <property type="entry name" value="5-nucleotidase"/>
</dbReference>
<dbReference type="GO" id="GO:0000287">
    <property type="term" value="F:magnesium ion binding"/>
    <property type="evidence" value="ECO:0007669"/>
    <property type="project" value="InterPro"/>
</dbReference>
<dbReference type="PANTHER" id="PTHR31367:SF3">
    <property type="entry name" value="CYTOSOLIC 5'-NUCLEOTIDASE 1A"/>
    <property type="match status" value="1"/>
</dbReference>
<evidence type="ECO:0000313" key="2">
    <source>
        <dbReference type="Proteomes" id="UP000694701"/>
    </source>
</evidence>
<reference evidence="1" key="1">
    <citation type="submission" date="2025-08" db="UniProtKB">
        <authorList>
            <consortium name="Ensembl"/>
        </authorList>
    </citation>
    <scope>IDENTIFICATION</scope>
</reference>
<protein>
    <submittedName>
        <fullName evidence="1">Cytosolic 5'-nucleotidase 1B-like</fullName>
    </submittedName>
</protein>
<dbReference type="GO" id="GO:0009117">
    <property type="term" value="P:nucleotide metabolic process"/>
    <property type="evidence" value="ECO:0007669"/>
    <property type="project" value="InterPro"/>
</dbReference>
<dbReference type="PANTHER" id="PTHR31367">
    <property type="entry name" value="CYTOSOLIC 5'-NUCLEOTIDASE 1 FAMILY MEMBER"/>
    <property type="match status" value="1"/>
</dbReference>
<dbReference type="GO" id="GO:0005829">
    <property type="term" value="C:cytosol"/>
    <property type="evidence" value="ECO:0007669"/>
    <property type="project" value="TreeGrafter"/>
</dbReference>
<dbReference type="Ensembl" id="ENSCCRT00020076234.1">
    <property type="protein sequence ID" value="ENSCCRP00020069367.1"/>
    <property type="gene ID" value="ENSCCRG00020032486.1"/>
</dbReference>
<dbReference type="Pfam" id="PF06189">
    <property type="entry name" value="5-nucleotidase"/>
    <property type="match status" value="1"/>
</dbReference>
<organism evidence="1 2">
    <name type="scientific">Cyprinus carpio</name>
    <name type="common">Common carp</name>
    <dbReference type="NCBI Taxonomy" id="7962"/>
    <lineage>
        <taxon>Eukaryota</taxon>
        <taxon>Metazoa</taxon>
        <taxon>Chordata</taxon>
        <taxon>Craniata</taxon>
        <taxon>Vertebrata</taxon>
        <taxon>Euteleostomi</taxon>
        <taxon>Actinopterygii</taxon>
        <taxon>Neopterygii</taxon>
        <taxon>Teleostei</taxon>
        <taxon>Ostariophysi</taxon>
        <taxon>Cypriniformes</taxon>
        <taxon>Cyprinidae</taxon>
        <taxon>Cyprininae</taxon>
        <taxon>Cyprinus</taxon>
    </lineage>
</organism>